<dbReference type="Proteomes" id="UP000261540">
    <property type="component" value="Unplaced"/>
</dbReference>
<keyword evidence="2" id="KW-1185">Reference proteome</keyword>
<accession>A0A3B3QC29</accession>
<dbReference type="Pfam" id="PF15455">
    <property type="entry name" value="Pro-rich_19"/>
    <property type="match status" value="1"/>
</dbReference>
<protein>
    <submittedName>
        <fullName evidence="1">Uncharacterized protein</fullName>
    </submittedName>
</protein>
<evidence type="ECO:0000313" key="1">
    <source>
        <dbReference type="Ensembl" id="ENSPKIP00000003170.1"/>
    </source>
</evidence>
<dbReference type="Ensembl" id="ENSPKIT00000027130.1">
    <property type="protein sequence ID" value="ENSPKIP00000003170.1"/>
    <property type="gene ID" value="ENSPKIG00000020789.1"/>
</dbReference>
<dbReference type="GeneTree" id="ENSGT00940000177028"/>
<dbReference type="InterPro" id="IPR029355">
    <property type="entry name" value="Pro-rich_19"/>
</dbReference>
<reference evidence="1" key="2">
    <citation type="submission" date="2025-09" db="UniProtKB">
        <authorList>
            <consortium name="Ensembl"/>
        </authorList>
    </citation>
    <scope>IDENTIFICATION</scope>
</reference>
<name>A0A3B3QC29_9TELE</name>
<proteinExistence type="predicted"/>
<dbReference type="AlphaFoldDB" id="A0A3B3QC29"/>
<organism evidence="1 2">
    <name type="scientific">Paramormyrops kingsleyae</name>
    <dbReference type="NCBI Taxonomy" id="1676925"/>
    <lineage>
        <taxon>Eukaryota</taxon>
        <taxon>Metazoa</taxon>
        <taxon>Chordata</taxon>
        <taxon>Craniata</taxon>
        <taxon>Vertebrata</taxon>
        <taxon>Euteleostomi</taxon>
        <taxon>Actinopterygii</taxon>
        <taxon>Neopterygii</taxon>
        <taxon>Teleostei</taxon>
        <taxon>Osteoglossocephala</taxon>
        <taxon>Osteoglossomorpha</taxon>
        <taxon>Osteoglossiformes</taxon>
        <taxon>Mormyridae</taxon>
        <taxon>Paramormyrops</taxon>
    </lineage>
</organism>
<dbReference type="STRING" id="1676925.ENSPKIP00000003170"/>
<sequence length="293" mass="33951">MRIWHPILGVPCPVPFPGPIIQFRNQKGQETKQSYRQYSRREVKTSKCPICCPKCQKPPLSREPLSGRTFSKQEPCIITDSRLIGHRGLFSHEVKSINIVRLLTDQSKKTDGGRRENLSKICTTKNTVPSSCYPSPDPGPSTYCGPFLSPYKKNRKKTFIVGEKKCDTNVSFLNLTESFERNRKPFLKYTLSAPRNGSSHLKFWEECSIDTEKSYLNKLFKNSSPPHHCPLLHQYMQSYYPSHTLPSTSKFYRLDMSQYPPSDRLEKGLSPRKLSFPFYPSPEHWSYPRMKLY</sequence>
<evidence type="ECO:0000313" key="2">
    <source>
        <dbReference type="Proteomes" id="UP000261540"/>
    </source>
</evidence>
<reference evidence="1" key="1">
    <citation type="submission" date="2025-08" db="UniProtKB">
        <authorList>
            <consortium name="Ensembl"/>
        </authorList>
    </citation>
    <scope>IDENTIFICATION</scope>
</reference>